<evidence type="ECO:0000313" key="7">
    <source>
        <dbReference type="EMBL" id="EGG12978.1"/>
    </source>
</evidence>
<accession>F4R4L3</accession>
<reference evidence="8" key="1">
    <citation type="journal article" date="2011" name="Proc. Natl. Acad. Sci. U.S.A.">
        <title>Obligate biotrophy features unraveled by the genomic analysis of rust fungi.</title>
        <authorList>
            <person name="Duplessis S."/>
            <person name="Cuomo C.A."/>
            <person name="Lin Y.-C."/>
            <person name="Aerts A."/>
            <person name="Tisserant E."/>
            <person name="Veneault-Fourrey C."/>
            <person name="Joly D.L."/>
            <person name="Hacquard S."/>
            <person name="Amselem J."/>
            <person name="Cantarel B.L."/>
            <person name="Chiu R."/>
            <person name="Coutinho P.M."/>
            <person name="Feau N."/>
            <person name="Field M."/>
            <person name="Frey P."/>
            <person name="Gelhaye E."/>
            <person name="Goldberg J."/>
            <person name="Grabherr M.G."/>
            <person name="Kodira C.D."/>
            <person name="Kohler A."/>
            <person name="Kuees U."/>
            <person name="Lindquist E.A."/>
            <person name="Lucas S.M."/>
            <person name="Mago R."/>
            <person name="Mauceli E."/>
            <person name="Morin E."/>
            <person name="Murat C."/>
            <person name="Pangilinan J.L."/>
            <person name="Park R."/>
            <person name="Pearson M."/>
            <person name="Quesneville H."/>
            <person name="Rouhier N."/>
            <person name="Sakthikumar S."/>
            <person name="Salamov A.A."/>
            <person name="Schmutz J."/>
            <person name="Selles B."/>
            <person name="Shapiro H."/>
            <person name="Tanguay P."/>
            <person name="Tuskan G.A."/>
            <person name="Henrissat B."/>
            <person name="Van de Peer Y."/>
            <person name="Rouze P."/>
            <person name="Ellis J.G."/>
            <person name="Dodds P.N."/>
            <person name="Schein J.E."/>
            <person name="Zhong S."/>
            <person name="Hamelin R.C."/>
            <person name="Grigoriev I.V."/>
            <person name="Szabo L.J."/>
            <person name="Martin F."/>
        </authorList>
    </citation>
    <scope>NUCLEOTIDE SEQUENCE [LARGE SCALE GENOMIC DNA]</scope>
    <source>
        <strain evidence="8">98AG31 / pathotype 3-4-7</strain>
    </source>
</reference>
<organism evidence="8">
    <name type="scientific">Melampsora larici-populina (strain 98AG31 / pathotype 3-4-7)</name>
    <name type="common">Poplar leaf rust fungus</name>
    <dbReference type="NCBI Taxonomy" id="747676"/>
    <lineage>
        <taxon>Eukaryota</taxon>
        <taxon>Fungi</taxon>
        <taxon>Dikarya</taxon>
        <taxon>Basidiomycota</taxon>
        <taxon>Pucciniomycotina</taxon>
        <taxon>Pucciniomycetes</taxon>
        <taxon>Pucciniales</taxon>
        <taxon>Melampsoraceae</taxon>
        <taxon>Melampsora</taxon>
    </lineage>
</organism>
<evidence type="ECO:0000256" key="4">
    <source>
        <dbReference type="ARBA" id="ARBA00022840"/>
    </source>
</evidence>
<dbReference type="GO" id="GO:0005524">
    <property type="term" value="F:ATP binding"/>
    <property type="evidence" value="ECO:0007669"/>
    <property type="project" value="UniProtKB-KW"/>
</dbReference>
<dbReference type="Proteomes" id="UP000001072">
    <property type="component" value="Unassembled WGS sequence"/>
</dbReference>
<dbReference type="FunCoup" id="F4R4L3">
    <property type="interactions" value="313"/>
</dbReference>
<evidence type="ECO:0000313" key="8">
    <source>
        <dbReference type="Proteomes" id="UP000001072"/>
    </source>
</evidence>
<evidence type="ECO:0000259" key="6">
    <source>
        <dbReference type="Pfam" id="PF13193"/>
    </source>
</evidence>
<dbReference type="OrthoDB" id="10253115at2759"/>
<dbReference type="KEGG" id="mlr:MELLADRAFT_32216"/>
<dbReference type="HOGENOM" id="CLU_000022_59_0_1"/>
<dbReference type="Pfam" id="PF13193">
    <property type="entry name" value="AMP-binding_C"/>
    <property type="match status" value="1"/>
</dbReference>
<dbReference type="GO" id="GO:0031956">
    <property type="term" value="F:medium-chain fatty acid-CoA ligase activity"/>
    <property type="evidence" value="ECO:0007669"/>
    <property type="project" value="TreeGrafter"/>
</dbReference>
<dbReference type="InterPro" id="IPR025110">
    <property type="entry name" value="AMP-bd_C"/>
</dbReference>
<dbReference type="InParanoid" id="F4R4L3"/>
<dbReference type="SUPFAM" id="SSF56801">
    <property type="entry name" value="Acetyl-CoA synthetase-like"/>
    <property type="match status" value="1"/>
</dbReference>
<dbReference type="GO" id="GO:0006631">
    <property type="term" value="P:fatty acid metabolic process"/>
    <property type="evidence" value="ECO:0007669"/>
    <property type="project" value="TreeGrafter"/>
</dbReference>
<proteinExistence type="inferred from homology"/>
<dbReference type="CDD" id="cd05926">
    <property type="entry name" value="FACL_fum10p_like"/>
    <property type="match status" value="1"/>
</dbReference>
<dbReference type="GeneID" id="18927179"/>
<dbReference type="Gene3D" id="3.40.50.12780">
    <property type="entry name" value="N-terminal domain of ligase-like"/>
    <property type="match status" value="1"/>
</dbReference>
<dbReference type="PANTHER" id="PTHR43201">
    <property type="entry name" value="ACYL-COA SYNTHETASE"/>
    <property type="match status" value="1"/>
</dbReference>
<dbReference type="Gene3D" id="3.30.300.30">
    <property type="match status" value="1"/>
</dbReference>
<evidence type="ECO:0008006" key="9">
    <source>
        <dbReference type="Google" id="ProtNLM"/>
    </source>
</evidence>
<dbReference type="InterPro" id="IPR042099">
    <property type="entry name" value="ANL_N_sf"/>
</dbReference>
<feature type="domain" description="AMP-dependent synthetase/ligase" evidence="5">
    <location>
        <begin position="37"/>
        <end position="381"/>
    </location>
</feature>
<dbReference type="InterPro" id="IPR020845">
    <property type="entry name" value="AMP-binding_CS"/>
</dbReference>
<evidence type="ECO:0000256" key="3">
    <source>
        <dbReference type="ARBA" id="ARBA00022741"/>
    </source>
</evidence>
<name>F4R4L3_MELLP</name>
<dbReference type="eggNOG" id="KOG1176">
    <property type="taxonomic scope" value="Eukaryota"/>
</dbReference>
<sequence>MTVSAKTLPAYVYASASVPSSTAVVLPPSSTGLSGLHLVSYSELQALVTALSSQLSGLPELKQRQTSVSISLPNSLEFLVAFLAIGQNAHIAAPLNPAYTKDEAGIRYSDSSAKLLLLPKGALSSQPSGAVQAAQKLGILIGEVTYIVDQRRIVLDIPGRGGYAGNTALTVHPQEHDTMLLLHTSGTTGKPKAVPLSHKNLITTMQNVKNTYNLTPSDRSFIVMPLFHVHGLLAGLLAPLGSGGTCVIPPRFAARTFWSELQLSHSNWYTAVPTIHQILLHSPIPSPLPKLRFIRSCSSALSATTHRELEMAFRAPVLEAYAMTEATHQMTSNPLPPAKRKPGTVGKPQGVDLRILSFDSEDEVEEGEVCIRGPNVTAGYLNNSKANSESFTVKERFFRTGDRGRLDADGYLTLTGRLKELINRGGEKLSPLELDGALLAVPGVAEAVAFGVPDKKYGEVPWAAVVLKTGITLTQNEIQKDLSKRLGQFKVPEKIFIVEQIPKTATGKVQRRKVAEVFLAKNEQKARL</sequence>
<keyword evidence="3" id="KW-0547">Nucleotide-binding</keyword>
<evidence type="ECO:0000256" key="2">
    <source>
        <dbReference type="ARBA" id="ARBA00022598"/>
    </source>
</evidence>
<dbReference type="RefSeq" id="XP_007403916.1">
    <property type="nucleotide sequence ID" value="XM_007403854.1"/>
</dbReference>
<dbReference type="InterPro" id="IPR045851">
    <property type="entry name" value="AMP-bd_C_sf"/>
</dbReference>
<dbReference type="VEuPathDB" id="FungiDB:MELLADRAFT_32216"/>
<dbReference type="PANTHER" id="PTHR43201:SF5">
    <property type="entry name" value="MEDIUM-CHAIN ACYL-COA LIGASE ACSF2, MITOCHONDRIAL"/>
    <property type="match status" value="1"/>
</dbReference>
<gene>
    <name evidence="7" type="ORF">MELLADRAFT_32216</name>
</gene>
<dbReference type="EMBL" id="GL883090">
    <property type="protein sequence ID" value="EGG12978.1"/>
    <property type="molecule type" value="Genomic_DNA"/>
</dbReference>
<dbReference type="Pfam" id="PF00501">
    <property type="entry name" value="AMP-binding"/>
    <property type="match status" value="1"/>
</dbReference>
<evidence type="ECO:0000256" key="1">
    <source>
        <dbReference type="ARBA" id="ARBA00006432"/>
    </source>
</evidence>
<keyword evidence="2" id="KW-0436">Ligase</keyword>
<keyword evidence="8" id="KW-1185">Reference proteome</keyword>
<keyword evidence="4" id="KW-0067">ATP-binding</keyword>
<protein>
    <recommendedName>
        <fullName evidence="9">Peroxisomal-coenzyme A synthetase</fullName>
    </recommendedName>
</protein>
<comment type="similarity">
    <text evidence="1">Belongs to the ATP-dependent AMP-binding enzyme family.</text>
</comment>
<dbReference type="InterPro" id="IPR045310">
    <property type="entry name" value="Pcs60-like"/>
</dbReference>
<dbReference type="InterPro" id="IPR000873">
    <property type="entry name" value="AMP-dep_synth/lig_dom"/>
</dbReference>
<evidence type="ECO:0000259" key="5">
    <source>
        <dbReference type="Pfam" id="PF00501"/>
    </source>
</evidence>
<dbReference type="AlphaFoldDB" id="F4R4L3"/>
<feature type="domain" description="AMP-binding enzyme C-terminal" evidence="6">
    <location>
        <begin position="433"/>
        <end position="508"/>
    </location>
</feature>
<dbReference type="PROSITE" id="PS00455">
    <property type="entry name" value="AMP_BINDING"/>
    <property type="match status" value="1"/>
</dbReference>
<dbReference type="STRING" id="747676.F4R4L3"/>